<dbReference type="InterPro" id="IPR005801">
    <property type="entry name" value="ADC_synthase"/>
</dbReference>
<comment type="similarity">
    <text evidence="2">Belongs to the isochorismate synthase family.</text>
</comment>
<gene>
    <name evidence="7" type="ORF">M3M40_06390</name>
</gene>
<dbReference type="NCBIfam" id="TIGR00543">
    <property type="entry name" value="isochor_syn"/>
    <property type="match status" value="1"/>
</dbReference>
<evidence type="ECO:0000256" key="1">
    <source>
        <dbReference type="ARBA" id="ARBA00000799"/>
    </source>
</evidence>
<dbReference type="PANTHER" id="PTHR42839">
    <property type="entry name" value="ISOCHORISMATE SYNTHASE ENTC"/>
    <property type="match status" value="1"/>
</dbReference>
<comment type="catalytic activity">
    <reaction evidence="1">
        <text>chorismate = isochorismate</text>
        <dbReference type="Rhea" id="RHEA:18985"/>
        <dbReference type="ChEBI" id="CHEBI:29748"/>
        <dbReference type="ChEBI" id="CHEBI:29780"/>
        <dbReference type="EC" id="5.4.4.2"/>
    </reaction>
</comment>
<proteinExistence type="inferred from homology"/>
<accession>A0A9Q8ZT06</accession>
<feature type="domain" description="Chorismate-utilising enzyme C-terminal" evidence="6">
    <location>
        <begin position="126"/>
        <end position="378"/>
    </location>
</feature>
<evidence type="ECO:0000256" key="4">
    <source>
        <dbReference type="ARBA" id="ARBA00023235"/>
    </source>
</evidence>
<dbReference type="RefSeq" id="WP_252766616.1">
    <property type="nucleotide sequence ID" value="NZ_CP097119.1"/>
</dbReference>
<sequence length="397" mass="44049">MIGMKHMNSQTDALLTVFDDYHTAVYFSDPHHQVELIGLGQTSTLHHFTLAELTAWHAHQSVPVFGGLPFDHQLQPTSDLMNGIMIAPAYVIDLVSGEEWGTRLAPDHKQSPQTHSIHVLSHTTETDWQARLQPVLDTLQTDPQKQKVVLGMQEHFDLDGQLTASQLIKTLIRQQPQTYHVAIKHGDELFVSATPERLVKLNQNQIETAAVAGSIARGQTPATDQKLAHKLQQDAKNQREHQLVVTEIERRLQPWAQLDSVATPEILTTPQVQHLYTPITGTIKQTASVWQIVQSLHPTPALGGLPVDWALATIANVESHPRGLFAAPVGYVMPDGSGEFVIGIRSLWNKEHTVTLFAGAGILAASDLAAEEREIQLKTTAMENILKEQLDDERHDQ</sequence>
<keyword evidence="4 7" id="KW-0413">Isomerase</keyword>
<evidence type="ECO:0000256" key="3">
    <source>
        <dbReference type="ARBA" id="ARBA00012824"/>
    </source>
</evidence>
<organism evidence="7 8">
    <name type="scientific">Fructilactobacillus cliffordii</name>
    <dbReference type="NCBI Taxonomy" id="2940299"/>
    <lineage>
        <taxon>Bacteria</taxon>
        <taxon>Bacillati</taxon>
        <taxon>Bacillota</taxon>
        <taxon>Bacilli</taxon>
        <taxon>Lactobacillales</taxon>
        <taxon>Lactobacillaceae</taxon>
        <taxon>Fructilactobacillus</taxon>
    </lineage>
</organism>
<dbReference type="AlphaFoldDB" id="A0A9Q8ZT06"/>
<dbReference type="EC" id="5.4.4.2" evidence="3"/>
<evidence type="ECO:0000313" key="8">
    <source>
        <dbReference type="Proteomes" id="UP001055911"/>
    </source>
</evidence>
<name>A0A9Q8ZT06_9LACO</name>
<protein>
    <recommendedName>
        <fullName evidence="3">isochorismate synthase</fullName>
        <ecNumber evidence="3">5.4.4.2</ecNumber>
    </recommendedName>
    <alternativeName>
        <fullName evidence="5">Isochorismate mutase</fullName>
    </alternativeName>
</protein>
<dbReference type="InterPro" id="IPR004561">
    <property type="entry name" value="IsoChor_synthase"/>
</dbReference>
<dbReference type="Pfam" id="PF00425">
    <property type="entry name" value="Chorismate_bind"/>
    <property type="match status" value="1"/>
</dbReference>
<dbReference type="SUPFAM" id="SSF56322">
    <property type="entry name" value="ADC synthase"/>
    <property type="match status" value="1"/>
</dbReference>
<dbReference type="PANTHER" id="PTHR42839:SF2">
    <property type="entry name" value="ISOCHORISMATE SYNTHASE ENTC"/>
    <property type="match status" value="1"/>
</dbReference>
<evidence type="ECO:0000256" key="2">
    <source>
        <dbReference type="ARBA" id="ARBA00005297"/>
    </source>
</evidence>
<dbReference type="InterPro" id="IPR015890">
    <property type="entry name" value="Chorismate_C"/>
</dbReference>
<evidence type="ECO:0000256" key="5">
    <source>
        <dbReference type="ARBA" id="ARBA00041564"/>
    </source>
</evidence>
<reference evidence="7" key="1">
    <citation type="submission" date="2022-05" db="EMBL/GenBank/DDBJ databases">
        <authorList>
            <person name="Oliphant S.A."/>
            <person name="Watson-Haigh N.S."/>
            <person name="Sumby K.M."/>
            <person name="Gardner J.M."/>
            <person name="Jiranek V."/>
        </authorList>
    </citation>
    <scope>NUCLEOTIDE SEQUENCE</scope>
    <source>
        <strain evidence="7">KI4_B1</strain>
    </source>
</reference>
<dbReference type="EMBL" id="CP097119">
    <property type="protein sequence ID" value="USS89099.1"/>
    <property type="molecule type" value="Genomic_DNA"/>
</dbReference>
<dbReference type="Gene3D" id="3.60.120.10">
    <property type="entry name" value="Anthranilate synthase"/>
    <property type="match status" value="1"/>
</dbReference>
<dbReference type="Proteomes" id="UP001055911">
    <property type="component" value="Chromosome"/>
</dbReference>
<evidence type="ECO:0000313" key="7">
    <source>
        <dbReference type="EMBL" id="USS89099.1"/>
    </source>
</evidence>
<keyword evidence="8" id="KW-1185">Reference proteome</keyword>
<dbReference type="GO" id="GO:0008909">
    <property type="term" value="F:isochorismate synthase activity"/>
    <property type="evidence" value="ECO:0007669"/>
    <property type="project" value="UniProtKB-EC"/>
</dbReference>
<evidence type="ECO:0000259" key="6">
    <source>
        <dbReference type="Pfam" id="PF00425"/>
    </source>
</evidence>